<evidence type="ECO:0000313" key="3">
    <source>
        <dbReference type="Proteomes" id="UP000694853"/>
    </source>
</evidence>
<proteinExistence type="inferred from homology"/>
<keyword evidence="3" id="KW-1185">Reference proteome</keyword>
<dbReference type="RefSeq" id="XP_027333035.1">
    <property type="nucleotide sequence ID" value="XM_027477234.1"/>
</dbReference>
<dbReference type="PANTHER" id="PTHR31807">
    <property type="entry name" value="AUGMIN FAMILY MEMBER"/>
    <property type="match status" value="1"/>
</dbReference>
<dbReference type="PANTHER" id="PTHR31807:SF27">
    <property type="entry name" value="QWRF MOTIF-CONTAINING PROTEIN 7"/>
    <property type="match status" value="1"/>
</dbReference>
<name>A0A8B8JNK2_ABRPR</name>
<evidence type="ECO:0000313" key="4">
    <source>
        <dbReference type="RefSeq" id="XP_027333035.1"/>
    </source>
</evidence>
<feature type="region of interest" description="Disordered" evidence="2">
    <location>
        <begin position="1"/>
        <end position="69"/>
    </location>
</feature>
<dbReference type="AlphaFoldDB" id="A0A8B8JNK2"/>
<dbReference type="OrthoDB" id="663033at2759"/>
<feature type="compositionally biased region" description="Basic residues" evidence="2">
    <location>
        <begin position="52"/>
        <end position="61"/>
    </location>
</feature>
<dbReference type="GO" id="GO:0051225">
    <property type="term" value="P:spindle assembly"/>
    <property type="evidence" value="ECO:0007669"/>
    <property type="project" value="TreeGrafter"/>
</dbReference>
<dbReference type="GO" id="GO:0005880">
    <property type="term" value="C:nuclear microtubule"/>
    <property type="evidence" value="ECO:0007669"/>
    <property type="project" value="TreeGrafter"/>
</dbReference>
<evidence type="ECO:0000256" key="1">
    <source>
        <dbReference type="ARBA" id="ARBA00010016"/>
    </source>
</evidence>
<feature type="compositionally biased region" description="Polar residues" evidence="2">
    <location>
        <begin position="27"/>
        <end position="40"/>
    </location>
</feature>
<sequence length="387" mass="43729">MDKTARSLSARNQLTVVPPSPRLVRSRSGSSPAAVTTPEISSHRFSSSHRFTNVHRSKSTSKSRTNNHEGINMNIHSWRAEKNSPKIGQEQKSKDGIGKYMQRGVSHENTAASKRTTSTVKLPSAWALSPGRQSLGSAMGPKSPAKVNGSNGGVGGGVAKVLKYFKQRKVSSVKEEEYHRFRILHNKLLQWRFINARAQIAVHNFNHIAEIQLFSAWIRILKLRKMIIQKRNELQRVKHVMKLYQILNGELYLLTEWAQLERKNQEFVGRLTRKLSALSTTLPLTHGVKGDITSVSEAFKMAIEVMENIEPLVRKYQTQQVERILYQVTELTTTHKQEEEYLKELLAIVPVVAALLDNERSNVVHLIQAKMESNTSDYPCCVAQSCV</sequence>
<evidence type="ECO:0000256" key="2">
    <source>
        <dbReference type="SAM" id="MobiDB-lite"/>
    </source>
</evidence>
<dbReference type="GO" id="GO:0005737">
    <property type="term" value="C:cytoplasm"/>
    <property type="evidence" value="ECO:0007669"/>
    <property type="project" value="TreeGrafter"/>
</dbReference>
<feature type="compositionally biased region" description="Polar residues" evidence="2">
    <location>
        <begin position="1"/>
        <end position="15"/>
    </location>
</feature>
<reference evidence="3" key="1">
    <citation type="journal article" date="2019" name="Toxins">
        <title>Detection of Abrin-Like and Prepropulchellin-Like Toxin Genes and Transcripts Using Whole Genome Sequencing and Full-Length Transcript Sequencing of Abrus precatorius.</title>
        <authorList>
            <person name="Hovde B.T."/>
            <person name="Daligault H.E."/>
            <person name="Hanschen E.R."/>
            <person name="Kunde Y.A."/>
            <person name="Johnson M.B."/>
            <person name="Starkenburg S.R."/>
            <person name="Johnson S.L."/>
        </authorList>
    </citation>
    <scope>NUCLEOTIDE SEQUENCE [LARGE SCALE GENOMIC DNA]</scope>
</reference>
<dbReference type="Pfam" id="PF04484">
    <property type="entry name" value="QWRF"/>
    <property type="match status" value="1"/>
</dbReference>
<reference evidence="4" key="2">
    <citation type="submission" date="2025-08" db="UniProtKB">
        <authorList>
            <consortium name="RefSeq"/>
        </authorList>
    </citation>
    <scope>IDENTIFICATION</scope>
    <source>
        <tissue evidence="4">Young leaves</tissue>
    </source>
</reference>
<comment type="similarity">
    <text evidence="1">Belongs to the QWRF family.</text>
</comment>
<protein>
    <submittedName>
        <fullName evidence="4">QWRF motif-containing protein 7 isoform X1</fullName>
    </submittedName>
</protein>
<gene>
    <name evidence="4" type="primary">LOC113847906</name>
</gene>
<organism evidence="3 4">
    <name type="scientific">Abrus precatorius</name>
    <name type="common">Indian licorice</name>
    <name type="synonym">Glycine abrus</name>
    <dbReference type="NCBI Taxonomy" id="3816"/>
    <lineage>
        <taxon>Eukaryota</taxon>
        <taxon>Viridiplantae</taxon>
        <taxon>Streptophyta</taxon>
        <taxon>Embryophyta</taxon>
        <taxon>Tracheophyta</taxon>
        <taxon>Spermatophyta</taxon>
        <taxon>Magnoliopsida</taxon>
        <taxon>eudicotyledons</taxon>
        <taxon>Gunneridae</taxon>
        <taxon>Pentapetalae</taxon>
        <taxon>rosids</taxon>
        <taxon>fabids</taxon>
        <taxon>Fabales</taxon>
        <taxon>Fabaceae</taxon>
        <taxon>Papilionoideae</taxon>
        <taxon>50 kb inversion clade</taxon>
        <taxon>NPAAA clade</taxon>
        <taxon>indigoferoid/millettioid clade</taxon>
        <taxon>Abreae</taxon>
        <taxon>Abrus</taxon>
    </lineage>
</organism>
<dbReference type="Proteomes" id="UP000694853">
    <property type="component" value="Unplaced"/>
</dbReference>
<dbReference type="KEGG" id="aprc:113847906"/>
<dbReference type="GO" id="GO:0008017">
    <property type="term" value="F:microtubule binding"/>
    <property type="evidence" value="ECO:0007669"/>
    <property type="project" value="TreeGrafter"/>
</dbReference>
<dbReference type="InterPro" id="IPR007573">
    <property type="entry name" value="QWRF"/>
</dbReference>
<dbReference type="GeneID" id="113847906"/>
<accession>A0A8B8JNK2</accession>